<dbReference type="PROSITE" id="PS00463">
    <property type="entry name" value="ZN2_CY6_FUNGAL_1"/>
    <property type="match status" value="1"/>
</dbReference>
<dbReference type="GO" id="GO:0005634">
    <property type="term" value="C:nucleus"/>
    <property type="evidence" value="ECO:0007669"/>
    <property type="project" value="UniProtKB-SubCell"/>
</dbReference>
<dbReference type="Proteomes" id="UP000188320">
    <property type="component" value="Unassembled WGS sequence"/>
</dbReference>
<dbReference type="InterPro" id="IPR001138">
    <property type="entry name" value="Zn2Cys6_DnaBD"/>
</dbReference>
<dbReference type="Pfam" id="PF00172">
    <property type="entry name" value="Zn_clus"/>
    <property type="match status" value="1"/>
</dbReference>
<evidence type="ECO:0000256" key="5">
    <source>
        <dbReference type="ARBA" id="ARBA00023242"/>
    </source>
</evidence>
<dbReference type="CDD" id="cd12148">
    <property type="entry name" value="fungal_TF_MHR"/>
    <property type="match status" value="1"/>
</dbReference>
<dbReference type="SMART" id="SM00906">
    <property type="entry name" value="Fungal_trans"/>
    <property type="match status" value="1"/>
</dbReference>
<dbReference type="Gene3D" id="4.10.240.10">
    <property type="entry name" value="Zn(2)-C6 fungal-type DNA-binding domain"/>
    <property type="match status" value="1"/>
</dbReference>
<dbReference type="Pfam" id="PF04082">
    <property type="entry name" value="Fungal_trans"/>
    <property type="match status" value="1"/>
</dbReference>
<sequence length="775" mass="87220">MSGQDEYEQVDAYGERGSDYDIDENSSNSLDSEQSETETTVKLMHACDVCRKKKVKCDGNKPTCSSCLRVGVDCVYSPLIRKKKVRKSAIQKIEGRLESVEQILVDLATAVESGYGNERDRDDDRELALERRENGEVSFTKGRFVSIEMLSNEFIEQVIYKVAASMPLFTCSFRIPHTLKLLKKKELPDYFIYSILALGIKFMDAAQTEAAPIEDSVFASQAAKKIVELLEEPDVDYIQASVYVAMYYWGLGNNESAMVFSGIAMRGAEKLRLYQIDEHYCGFKRVYKSDQEDRELKRRLWWMCYVLDRSMMLNSALPPSVPDEDCVVNLPTNDYTWVYTDDELDAGMREDEIITESSRIAIGNTRAVPDTTWILCKMYSKLGEISQFVNRRRNNYEDLDFYSIEDPDIVPNSTTFFALANDLGNLKSELIEKYGLVSPKEFSAQGGSNTAMVTALKTAAGNYFTLHALYETAKIVLFKSELVRYPHETITPDRVIAAKQICIEASMRLCDLLVWATEKIPAELWDCQTSYWAFTAGTILVNCQSLHDHPLASSFKKNLQVITDVFSAQGKYYPVSITYFKVLQELTKKRVVQFRTKSLPEAHYRLTSSDTMPWLVFSASSFEYFVSGDEDIADLIEYDNNIRYHLSDEQANSNEPPSSTQQENLTVGSHSAEELSMLTQMLYKSDKQLLIDTTEPTYESPSVPASVQSDETTSGVGHFSAINNSTTKTSDSSSATVGFSSTSNAADFQSVPSVTALNSLSDVTRLSSDSKKPMI</sequence>
<dbReference type="GO" id="GO:0006351">
    <property type="term" value="P:DNA-templated transcription"/>
    <property type="evidence" value="ECO:0007669"/>
    <property type="project" value="InterPro"/>
</dbReference>
<dbReference type="CDD" id="cd00067">
    <property type="entry name" value="GAL4"/>
    <property type="match status" value="1"/>
</dbReference>
<evidence type="ECO:0000313" key="8">
    <source>
        <dbReference type="EMBL" id="OMH82886.1"/>
    </source>
</evidence>
<keyword evidence="4" id="KW-0804">Transcription</keyword>
<dbReference type="EMBL" id="LSSK01000568">
    <property type="protein sequence ID" value="OMH82886.1"/>
    <property type="molecule type" value="Genomic_DNA"/>
</dbReference>
<dbReference type="SMART" id="SM00066">
    <property type="entry name" value="GAL4"/>
    <property type="match status" value="1"/>
</dbReference>
<keyword evidence="3" id="KW-0805">Transcription regulation</keyword>
<dbReference type="AlphaFoldDB" id="A0A1R1PPH2"/>
<dbReference type="PROSITE" id="PS50048">
    <property type="entry name" value="ZN2_CY6_FUNGAL_2"/>
    <property type="match status" value="1"/>
</dbReference>
<gene>
    <name evidence="8" type="ORF">AX774_g3619</name>
</gene>
<feature type="domain" description="Zn(2)-C6 fungal-type" evidence="7">
    <location>
        <begin position="46"/>
        <end position="76"/>
    </location>
</feature>
<reference evidence="9" key="1">
    <citation type="submission" date="2017-01" db="EMBL/GenBank/DDBJ databases">
        <authorList>
            <person name="Wang Y."/>
            <person name="White M."/>
            <person name="Kvist S."/>
            <person name="Moncalvo J.-M."/>
        </authorList>
    </citation>
    <scope>NUCLEOTIDE SEQUENCE [LARGE SCALE GENOMIC DNA]</scope>
    <source>
        <strain evidence="9">COL-18-3</strain>
    </source>
</reference>
<feature type="region of interest" description="Disordered" evidence="6">
    <location>
        <begin position="649"/>
        <end position="668"/>
    </location>
</feature>
<evidence type="ECO:0000313" key="9">
    <source>
        <dbReference type="Proteomes" id="UP000188320"/>
    </source>
</evidence>
<keyword evidence="5" id="KW-0539">Nucleus</keyword>
<comment type="subcellular location">
    <subcellularLocation>
        <location evidence="1">Nucleus</location>
    </subcellularLocation>
</comment>
<proteinExistence type="predicted"/>
<accession>A0A1R1PPH2</accession>
<dbReference type="GO" id="GO:0003677">
    <property type="term" value="F:DNA binding"/>
    <property type="evidence" value="ECO:0007669"/>
    <property type="project" value="InterPro"/>
</dbReference>
<feature type="region of interest" description="Disordered" evidence="6">
    <location>
        <begin position="1"/>
        <end position="37"/>
    </location>
</feature>
<comment type="caution">
    <text evidence="8">The sequence shown here is derived from an EMBL/GenBank/DDBJ whole genome shotgun (WGS) entry which is preliminary data.</text>
</comment>
<name>A0A1R1PPH2_ZANCU</name>
<dbReference type="InterPro" id="IPR050815">
    <property type="entry name" value="TF_fung"/>
</dbReference>
<evidence type="ECO:0000256" key="3">
    <source>
        <dbReference type="ARBA" id="ARBA00023015"/>
    </source>
</evidence>
<feature type="region of interest" description="Disordered" evidence="6">
    <location>
        <begin position="696"/>
        <end position="751"/>
    </location>
</feature>
<evidence type="ECO:0000256" key="6">
    <source>
        <dbReference type="SAM" id="MobiDB-lite"/>
    </source>
</evidence>
<dbReference type="InterPro" id="IPR036864">
    <property type="entry name" value="Zn2-C6_fun-type_DNA-bd_sf"/>
</dbReference>
<keyword evidence="2" id="KW-0479">Metal-binding</keyword>
<dbReference type="InterPro" id="IPR007219">
    <property type="entry name" value="XnlR_reg_dom"/>
</dbReference>
<dbReference type="PANTHER" id="PTHR47338">
    <property type="entry name" value="ZN(II)2CYS6 TRANSCRIPTION FACTOR (EUROFUNG)-RELATED"/>
    <property type="match status" value="1"/>
</dbReference>
<dbReference type="OrthoDB" id="5600212at2759"/>
<dbReference type="PANTHER" id="PTHR47338:SF5">
    <property type="entry name" value="ZN(II)2CYS6 TRANSCRIPTION FACTOR (EUROFUNG)"/>
    <property type="match status" value="1"/>
</dbReference>
<dbReference type="SUPFAM" id="SSF57701">
    <property type="entry name" value="Zn2/Cys6 DNA-binding domain"/>
    <property type="match status" value="1"/>
</dbReference>
<protein>
    <submittedName>
        <fullName evidence="8">Lactose regulatory protein LAC9</fullName>
    </submittedName>
</protein>
<feature type="compositionally biased region" description="Low complexity" evidence="6">
    <location>
        <begin position="725"/>
        <end position="743"/>
    </location>
</feature>
<evidence type="ECO:0000256" key="2">
    <source>
        <dbReference type="ARBA" id="ARBA00022723"/>
    </source>
</evidence>
<dbReference type="GO" id="GO:0008270">
    <property type="term" value="F:zinc ion binding"/>
    <property type="evidence" value="ECO:0007669"/>
    <property type="project" value="InterPro"/>
</dbReference>
<feature type="compositionally biased region" description="Polar residues" evidence="6">
    <location>
        <begin position="696"/>
        <end position="715"/>
    </location>
</feature>
<feature type="compositionally biased region" description="Polar residues" evidence="6">
    <location>
        <begin position="25"/>
        <end position="37"/>
    </location>
</feature>
<keyword evidence="9" id="KW-1185">Reference proteome</keyword>
<evidence type="ECO:0000259" key="7">
    <source>
        <dbReference type="PROSITE" id="PS50048"/>
    </source>
</evidence>
<evidence type="ECO:0000256" key="4">
    <source>
        <dbReference type="ARBA" id="ARBA00023163"/>
    </source>
</evidence>
<dbReference type="GO" id="GO:0000981">
    <property type="term" value="F:DNA-binding transcription factor activity, RNA polymerase II-specific"/>
    <property type="evidence" value="ECO:0007669"/>
    <property type="project" value="InterPro"/>
</dbReference>
<organism evidence="8 9">
    <name type="scientific">Zancudomyces culisetae</name>
    <name type="common">Gut fungus</name>
    <name type="synonym">Smittium culisetae</name>
    <dbReference type="NCBI Taxonomy" id="1213189"/>
    <lineage>
        <taxon>Eukaryota</taxon>
        <taxon>Fungi</taxon>
        <taxon>Fungi incertae sedis</taxon>
        <taxon>Zoopagomycota</taxon>
        <taxon>Kickxellomycotina</taxon>
        <taxon>Harpellomycetes</taxon>
        <taxon>Harpellales</taxon>
        <taxon>Legeriomycetaceae</taxon>
        <taxon>Zancudomyces</taxon>
    </lineage>
</organism>
<evidence type="ECO:0000256" key="1">
    <source>
        <dbReference type="ARBA" id="ARBA00004123"/>
    </source>
</evidence>